<dbReference type="EMBL" id="JBHTGR010000021">
    <property type="protein sequence ID" value="MFC7747322.1"/>
    <property type="molecule type" value="Genomic_DNA"/>
</dbReference>
<dbReference type="Proteomes" id="UP001596620">
    <property type="component" value="Unassembled WGS sequence"/>
</dbReference>
<gene>
    <name evidence="1" type="ORF">ACFQU8_08755</name>
</gene>
<evidence type="ECO:0008006" key="3">
    <source>
        <dbReference type="Google" id="ProtNLM"/>
    </source>
</evidence>
<evidence type="ECO:0000313" key="1">
    <source>
        <dbReference type="EMBL" id="MFC7747322.1"/>
    </source>
</evidence>
<organism evidence="1 2">
    <name type="scientific">Lentibacillus kimchii</name>
    <dbReference type="NCBI Taxonomy" id="1542911"/>
    <lineage>
        <taxon>Bacteria</taxon>
        <taxon>Bacillati</taxon>
        <taxon>Bacillota</taxon>
        <taxon>Bacilli</taxon>
        <taxon>Bacillales</taxon>
        <taxon>Bacillaceae</taxon>
        <taxon>Lentibacillus</taxon>
    </lineage>
</organism>
<comment type="caution">
    <text evidence="1">The sequence shown here is derived from an EMBL/GenBank/DDBJ whole genome shotgun (WGS) entry which is preliminary data.</text>
</comment>
<protein>
    <recommendedName>
        <fullName evidence="3">DUF2612 domain-containing protein</fullName>
    </recommendedName>
</protein>
<accession>A0ABW2UTT3</accession>
<sequence>MSLKDKTIHRLTDAYKKAQDSNIAKIIGIMIKPFEELRETFEQIESWRSIDNAEGEVLNDIGRDIDQYRGGANDDIYRIMLKSKVARDFSTADTNTIIDVLAMSLDVPKQEVNITDKWMDEYNPEPAAIKVIEIPIERLNEVGMSSGQFVQIVQRTVAAGVLVKQIELQGTFEYGGTELVQDKDKGFSDLDMTTGGYYGAVYKPENEEKLPV</sequence>
<keyword evidence="2" id="KW-1185">Reference proteome</keyword>
<dbReference type="RefSeq" id="WP_382358841.1">
    <property type="nucleotide sequence ID" value="NZ_JBHTGR010000021.1"/>
</dbReference>
<proteinExistence type="predicted"/>
<evidence type="ECO:0000313" key="2">
    <source>
        <dbReference type="Proteomes" id="UP001596620"/>
    </source>
</evidence>
<reference evidence="2" key="1">
    <citation type="journal article" date="2019" name="Int. J. Syst. Evol. Microbiol.">
        <title>The Global Catalogue of Microorganisms (GCM) 10K type strain sequencing project: providing services to taxonomists for standard genome sequencing and annotation.</title>
        <authorList>
            <consortium name="The Broad Institute Genomics Platform"/>
            <consortium name="The Broad Institute Genome Sequencing Center for Infectious Disease"/>
            <person name="Wu L."/>
            <person name="Ma J."/>
        </authorList>
    </citation>
    <scope>NUCLEOTIDE SEQUENCE [LARGE SCALE GENOMIC DNA]</scope>
    <source>
        <strain evidence="2">JCM 30234</strain>
    </source>
</reference>
<name>A0ABW2UTT3_9BACI</name>